<dbReference type="Proteomes" id="UP000199643">
    <property type="component" value="Unassembled WGS sequence"/>
</dbReference>
<evidence type="ECO:0000313" key="2">
    <source>
        <dbReference type="EMBL" id="SDH17044.1"/>
    </source>
</evidence>
<keyword evidence="1" id="KW-0812">Transmembrane</keyword>
<protein>
    <recommendedName>
        <fullName evidence="4">FUSC family protein</fullName>
    </recommendedName>
</protein>
<dbReference type="AlphaFoldDB" id="A0A1G8A7W7"/>
<reference evidence="3" key="1">
    <citation type="submission" date="2016-10" db="EMBL/GenBank/DDBJ databases">
        <authorList>
            <person name="Varghese N."/>
            <person name="Submissions S."/>
        </authorList>
    </citation>
    <scope>NUCLEOTIDE SEQUENCE [LARGE SCALE GENOMIC DNA]</scope>
    <source>
        <strain evidence="3">DSM 17933</strain>
    </source>
</reference>
<dbReference type="RefSeq" id="WP_090502744.1">
    <property type="nucleotide sequence ID" value="NZ_FNCH01000018.1"/>
</dbReference>
<evidence type="ECO:0008006" key="4">
    <source>
        <dbReference type="Google" id="ProtNLM"/>
    </source>
</evidence>
<keyword evidence="1" id="KW-0472">Membrane</keyword>
<organism evidence="2 3">
    <name type="scientific">Pedobacter terrae</name>
    <dbReference type="NCBI Taxonomy" id="405671"/>
    <lineage>
        <taxon>Bacteria</taxon>
        <taxon>Pseudomonadati</taxon>
        <taxon>Bacteroidota</taxon>
        <taxon>Sphingobacteriia</taxon>
        <taxon>Sphingobacteriales</taxon>
        <taxon>Sphingobacteriaceae</taxon>
        <taxon>Pedobacter</taxon>
    </lineage>
</organism>
<dbReference type="OrthoDB" id="713928at2"/>
<feature type="transmembrane region" description="Helical" evidence="1">
    <location>
        <begin position="51"/>
        <end position="68"/>
    </location>
</feature>
<dbReference type="EMBL" id="FNCH01000018">
    <property type="protein sequence ID" value="SDH17044.1"/>
    <property type="molecule type" value="Genomic_DNA"/>
</dbReference>
<sequence>MINENEFKGLSDVELLQKRKAAKSSLIVSATITGLLIGVAIYSAFKNGIGFFTFFPLFFVFLIVKSQASNKALLREIKLRNLK</sequence>
<gene>
    <name evidence="2" type="ORF">SAMN05421827_11835</name>
</gene>
<feature type="transmembrane region" description="Helical" evidence="1">
    <location>
        <begin position="26"/>
        <end position="45"/>
    </location>
</feature>
<proteinExistence type="predicted"/>
<keyword evidence="3" id="KW-1185">Reference proteome</keyword>
<evidence type="ECO:0000313" key="3">
    <source>
        <dbReference type="Proteomes" id="UP000199643"/>
    </source>
</evidence>
<accession>A0A1G8A7W7</accession>
<name>A0A1G8A7W7_9SPHI</name>
<evidence type="ECO:0000256" key="1">
    <source>
        <dbReference type="SAM" id="Phobius"/>
    </source>
</evidence>
<keyword evidence="1" id="KW-1133">Transmembrane helix</keyword>